<dbReference type="EMBL" id="AZYO01000072">
    <property type="protein sequence ID" value="KOS54322.1"/>
    <property type="molecule type" value="Genomic_DNA"/>
</dbReference>
<feature type="transmembrane region" description="Helical" evidence="2">
    <location>
        <begin position="24"/>
        <end position="45"/>
    </location>
</feature>
<accession>A0A0M8PK47</accession>
<evidence type="ECO:0000259" key="3">
    <source>
        <dbReference type="Pfam" id="PF07331"/>
    </source>
</evidence>
<reference evidence="5" key="2">
    <citation type="submission" date="2015-01" db="EMBL/GenBank/DDBJ databases">
        <title>Draft genome sequence of potential hydrocarbon metabolising strain of Rhodococcus rhodochrous.</title>
        <authorList>
            <person name="Aggarwal R.K."/>
            <person name="Dawar C."/>
        </authorList>
    </citation>
    <scope>NUCLEOTIDE SEQUENCE [LARGE SCALE GENOMIC DNA]</scope>
    <source>
        <strain evidence="5">KG-21</strain>
    </source>
</reference>
<comment type="caution">
    <text evidence="4">The sequence shown here is derived from an EMBL/GenBank/DDBJ whole genome shotgun (WGS) entry which is preliminary data.</text>
</comment>
<keyword evidence="2" id="KW-0472">Membrane</keyword>
<keyword evidence="2" id="KW-1133">Transmembrane helix</keyword>
<dbReference type="InterPro" id="IPR009936">
    <property type="entry name" value="DUF1468"/>
</dbReference>
<evidence type="ECO:0000256" key="1">
    <source>
        <dbReference type="SAM" id="MobiDB-lite"/>
    </source>
</evidence>
<protein>
    <recommendedName>
        <fullName evidence="3">DUF1468 domain-containing protein</fullName>
    </recommendedName>
</protein>
<dbReference type="Proteomes" id="UP000037712">
    <property type="component" value="Unassembled WGS sequence"/>
</dbReference>
<reference evidence="4 5" key="1">
    <citation type="journal article" date="2015" name="Genome Announc.">
        <title>Draft Genome Sequence of Rhodococcus rhodochrous Strain KG-21, a Soil Isolate from Oil Fields of Krishna-Godavari Basin, India.</title>
        <authorList>
            <person name="Dawar C."/>
            <person name="Aggarwal R.K."/>
        </authorList>
    </citation>
    <scope>NUCLEOTIDE SEQUENCE [LARGE SCALE GENOMIC DNA]</scope>
    <source>
        <strain evidence="4 5">KG-21</strain>
    </source>
</reference>
<proteinExistence type="predicted"/>
<name>A0A0M8PK47_RHORH</name>
<evidence type="ECO:0000256" key="2">
    <source>
        <dbReference type="SAM" id="Phobius"/>
    </source>
</evidence>
<keyword evidence="2" id="KW-0812">Transmembrane</keyword>
<gene>
    <name evidence="4" type="ORF">Z051_20910</name>
</gene>
<dbReference type="Pfam" id="PF07331">
    <property type="entry name" value="TctB"/>
    <property type="match status" value="1"/>
</dbReference>
<feature type="transmembrane region" description="Helical" evidence="2">
    <location>
        <begin position="110"/>
        <end position="139"/>
    </location>
</feature>
<evidence type="ECO:0000313" key="4">
    <source>
        <dbReference type="EMBL" id="KOS54322.1"/>
    </source>
</evidence>
<feature type="region of interest" description="Disordered" evidence="1">
    <location>
        <begin position="1"/>
        <end position="20"/>
    </location>
</feature>
<dbReference type="PATRIC" id="fig|1441923.3.peg.4555"/>
<feature type="domain" description="DUF1468" evidence="3">
    <location>
        <begin position="31"/>
        <end position="177"/>
    </location>
</feature>
<organism evidence="4 5">
    <name type="scientific">Rhodococcus rhodochrous KG-21</name>
    <dbReference type="NCBI Taxonomy" id="1441923"/>
    <lineage>
        <taxon>Bacteria</taxon>
        <taxon>Bacillati</taxon>
        <taxon>Actinomycetota</taxon>
        <taxon>Actinomycetes</taxon>
        <taxon>Mycobacteriales</taxon>
        <taxon>Nocardiaceae</taxon>
        <taxon>Rhodococcus</taxon>
    </lineage>
</organism>
<sequence length="184" mass="19157">MTTRRHDPGTDTDTESAAPPRSRWAGASALIVPALLVALGVFLIYGIVDMEIADDSEIFGPKAFPAIAAGCCFVIAALTAVNILRNPEVPEPLSDEHGRPVRGPSSNWRAAGITIGSFVAFAVLLIPAGWIIAGAVVFWGVTVGLGSTRYVMNFLVGLALSSIVQLVFGGLLGLTLPPGVMGLF</sequence>
<dbReference type="RefSeq" id="WP_054374353.1">
    <property type="nucleotide sequence ID" value="NZ_AZYO01000072.1"/>
</dbReference>
<feature type="transmembrane region" description="Helical" evidence="2">
    <location>
        <begin position="66"/>
        <end position="84"/>
    </location>
</feature>
<feature type="transmembrane region" description="Helical" evidence="2">
    <location>
        <begin position="151"/>
        <end position="174"/>
    </location>
</feature>
<evidence type="ECO:0000313" key="5">
    <source>
        <dbReference type="Proteomes" id="UP000037712"/>
    </source>
</evidence>
<dbReference type="AlphaFoldDB" id="A0A0M8PK47"/>